<name>A0A6G0YM94_APHCR</name>
<proteinExistence type="predicted"/>
<dbReference type="AlphaFoldDB" id="A0A6G0YM94"/>
<accession>A0A6G0YM94</accession>
<evidence type="ECO:0000313" key="2">
    <source>
        <dbReference type="EMBL" id="KAF0758314.1"/>
    </source>
</evidence>
<protein>
    <submittedName>
        <fullName evidence="2">Uncharacterized protein</fullName>
    </submittedName>
</protein>
<dbReference type="PANTHER" id="PTHR34929">
    <property type="entry name" value="ZGC:153157"/>
    <property type="match status" value="1"/>
</dbReference>
<evidence type="ECO:0000313" key="3">
    <source>
        <dbReference type="Proteomes" id="UP000478052"/>
    </source>
</evidence>
<keyword evidence="1" id="KW-0812">Transmembrane</keyword>
<keyword evidence="3" id="KW-1185">Reference proteome</keyword>
<dbReference type="PANTHER" id="PTHR34929:SF1">
    <property type="entry name" value="INAF MOTIF CONTAINING 2"/>
    <property type="match status" value="1"/>
</dbReference>
<gene>
    <name evidence="2" type="ORF">FWK35_00017356</name>
</gene>
<organism evidence="2 3">
    <name type="scientific">Aphis craccivora</name>
    <name type="common">Cowpea aphid</name>
    <dbReference type="NCBI Taxonomy" id="307492"/>
    <lineage>
        <taxon>Eukaryota</taxon>
        <taxon>Metazoa</taxon>
        <taxon>Ecdysozoa</taxon>
        <taxon>Arthropoda</taxon>
        <taxon>Hexapoda</taxon>
        <taxon>Insecta</taxon>
        <taxon>Pterygota</taxon>
        <taxon>Neoptera</taxon>
        <taxon>Paraneoptera</taxon>
        <taxon>Hemiptera</taxon>
        <taxon>Sternorrhyncha</taxon>
        <taxon>Aphidomorpha</taxon>
        <taxon>Aphidoidea</taxon>
        <taxon>Aphididae</taxon>
        <taxon>Aphidini</taxon>
        <taxon>Aphis</taxon>
        <taxon>Aphis</taxon>
    </lineage>
</organism>
<keyword evidence="1" id="KW-1133">Transmembrane helix</keyword>
<comment type="caution">
    <text evidence="2">The sequence shown here is derived from an EMBL/GenBank/DDBJ whole genome shotgun (WGS) entry which is preliminary data.</text>
</comment>
<feature type="transmembrane region" description="Helical" evidence="1">
    <location>
        <begin position="49"/>
        <end position="72"/>
    </location>
</feature>
<dbReference type="OrthoDB" id="8113027at2759"/>
<dbReference type="Proteomes" id="UP000478052">
    <property type="component" value="Unassembled WGS sequence"/>
</dbReference>
<keyword evidence="1" id="KW-0472">Membrane</keyword>
<sequence length="170" mass="19327">MVLYLFIVNKLYTIIMNNDQCDDVVMQEEVTKQRMLAQKKEKKIKIIRILTVIAYLVSVSTVATMLSAYYIFVWNPQTGNSTQTPNAERLVTALKRASSEYIFANSAVHEYTDNGRFITEVKNSYKTNDQSNNPQRSIQFQTSTIKSSTSRNQTPIGNISKSIIVAKKLS</sequence>
<dbReference type="EMBL" id="VUJU01003330">
    <property type="protein sequence ID" value="KAF0758314.1"/>
    <property type="molecule type" value="Genomic_DNA"/>
</dbReference>
<dbReference type="InterPro" id="IPR029162">
    <property type="entry name" value="InaF-motif"/>
</dbReference>
<reference evidence="2 3" key="1">
    <citation type="submission" date="2019-08" db="EMBL/GenBank/DDBJ databases">
        <title>Whole genome of Aphis craccivora.</title>
        <authorList>
            <person name="Voronova N.V."/>
            <person name="Shulinski R.S."/>
            <person name="Bandarenka Y.V."/>
            <person name="Zhorov D.G."/>
            <person name="Warner D."/>
        </authorList>
    </citation>
    <scope>NUCLEOTIDE SEQUENCE [LARGE SCALE GENOMIC DNA]</scope>
    <source>
        <strain evidence="2">180601</strain>
        <tissue evidence="2">Whole Body</tissue>
    </source>
</reference>
<dbReference type="Pfam" id="PF15018">
    <property type="entry name" value="InaF-motif"/>
    <property type="match status" value="1"/>
</dbReference>
<evidence type="ECO:0000256" key="1">
    <source>
        <dbReference type="SAM" id="Phobius"/>
    </source>
</evidence>